<name>A0A8S5LLZ8_9CAUD</name>
<proteinExistence type="predicted"/>
<dbReference type="EMBL" id="BK015875">
    <property type="protein sequence ID" value="DAD70993.1"/>
    <property type="molecule type" value="Genomic_DNA"/>
</dbReference>
<evidence type="ECO:0008006" key="3">
    <source>
        <dbReference type="Google" id="ProtNLM"/>
    </source>
</evidence>
<dbReference type="SUPFAM" id="SSF69360">
    <property type="entry name" value="Cell wall binding repeat"/>
    <property type="match status" value="1"/>
</dbReference>
<protein>
    <recommendedName>
        <fullName evidence="3">CHAP domain-containing protein</fullName>
    </recommendedName>
</protein>
<dbReference type="Pfam" id="PF19127">
    <property type="entry name" value="Choline_bind_3"/>
    <property type="match status" value="1"/>
</dbReference>
<dbReference type="InterPro" id="IPR018337">
    <property type="entry name" value="Cell_wall/Cho-bd_repeat"/>
</dbReference>
<evidence type="ECO:0000256" key="1">
    <source>
        <dbReference type="ARBA" id="ARBA00022737"/>
    </source>
</evidence>
<sequence length="313" mass="35806">MDNAFNAGERLLCDSYTQYTPSGKSNFVRAGRWGKVPQRGAITYFYSNSLDRVAHVGGVIDIKVQGDTYTIKTVEGNTSVDNSFNRNGGCVAVKEYTFNLSQVGGKNRINGFGYPVFGFDTCTVDEFIEVLKSEVGYIEKASNNKLDNKTANPGTANFTKYGEWYKSNGVYWCQQFISWCAYTACETHRTILDTGWSRVLGKWRYRKNGHYIKAQWQYIDGRWYVFDNAGDTITGWFKSGKVWYYMNPDDGAMLSGQWLRLDGKDYYLSKTGIMAFNCYVKSNGKYYWLDDNGEYVPEYDTTTPNLDLYEVVE</sequence>
<dbReference type="Gene3D" id="2.10.270.10">
    <property type="entry name" value="Cholin Binding"/>
    <property type="match status" value="1"/>
</dbReference>
<evidence type="ECO:0000313" key="2">
    <source>
        <dbReference type="EMBL" id="DAD70993.1"/>
    </source>
</evidence>
<reference evidence="2" key="1">
    <citation type="journal article" date="2021" name="Proc. Natl. Acad. Sci. U.S.A.">
        <title>A Catalog of Tens of Thousands of Viruses from Human Metagenomes Reveals Hidden Associations with Chronic Diseases.</title>
        <authorList>
            <person name="Tisza M.J."/>
            <person name="Buck C.B."/>
        </authorList>
    </citation>
    <scope>NUCLEOTIDE SEQUENCE</scope>
    <source>
        <strain evidence="2">Ct5d86</strain>
    </source>
</reference>
<keyword evidence="1" id="KW-0677">Repeat</keyword>
<accession>A0A8S5LLZ8</accession>
<organism evidence="2">
    <name type="scientific">Siphoviridae sp. ct5d86</name>
    <dbReference type="NCBI Taxonomy" id="2827561"/>
    <lineage>
        <taxon>Viruses</taxon>
        <taxon>Duplodnaviria</taxon>
        <taxon>Heunggongvirae</taxon>
        <taxon>Uroviricota</taxon>
        <taxon>Caudoviricetes</taxon>
    </lineage>
</organism>